<protein>
    <submittedName>
        <fullName evidence="1">Ferrochelatase</fullName>
    </submittedName>
</protein>
<reference evidence="1 2" key="1">
    <citation type="submission" date="2018-10" db="EMBL/GenBank/DDBJ databases">
        <title>Comparison of Escherichia coli isolates recovered from retail chicken and from chicken fecal samples by antimicrobial susceptibility test and whole genome sequencing.</title>
        <authorList>
            <person name="Tang B."/>
            <person name="Ma Y."/>
            <person name="He X."/>
            <person name="Cao L."/>
            <person name="Xia X."/>
            <person name="Yang H."/>
        </authorList>
    </citation>
    <scope>NUCLEOTIDE SEQUENCE [LARGE SCALE GENOMIC DNA]</scope>
    <source>
        <strain evidence="1 2">CMJH98b</strain>
    </source>
</reference>
<dbReference type="GO" id="GO:0006783">
    <property type="term" value="P:heme biosynthetic process"/>
    <property type="evidence" value="ECO:0007669"/>
    <property type="project" value="InterPro"/>
</dbReference>
<evidence type="ECO:0000313" key="2">
    <source>
        <dbReference type="Proteomes" id="UP000281340"/>
    </source>
</evidence>
<gene>
    <name evidence="1" type="ORF">EAI46_11795</name>
</gene>
<dbReference type="Proteomes" id="UP000281340">
    <property type="component" value="Unassembled WGS sequence"/>
</dbReference>
<dbReference type="InterPro" id="IPR001015">
    <property type="entry name" value="Ferrochelatase"/>
</dbReference>
<dbReference type="Pfam" id="PF00762">
    <property type="entry name" value="Ferrochelatase"/>
    <property type="match status" value="1"/>
</dbReference>
<dbReference type="Gene3D" id="3.40.50.1400">
    <property type="match status" value="1"/>
</dbReference>
<sequence>MRQTKTGILLANLGTPDAPTPEAVKRYLKQFLSDRRVVDTSRLLWWP</sequence>
<dbReference type="SUPFAM" id="SSF53800">
    <property type="entry name" value="Chelatase"/>
    <property type="match status" value="1"/>
</dbReference>
<organism evidence="1 2">
    <name type="scientific">Escherichia coli</name>
    <dbReference type="NCBI Taxonomy" id="562"/>
    <lineage>
        <taxon>Bacteria</taxon>
        <taxon>Pseudomonadati</taxon>
        <taxon>Pseudomonadota</taxon>
        <taxon>Gammaproteobacteria</taxon>
        <taxon>Enterobacterales</taxon>
        <taxon>Enterobacteriaceae</taxon>
        <taxon>Escherichia</taxon>
    </lineage>
</organism>
<dbReference type="EMBL" id="RDDM01000074">
    <property type="protein sequence ID" value="RLY57805.1"/>
    <property type="molecule type" value="Genomic_DNA"/>
</dbReference>
<comment type="caution">
    <text evidence="1">The sequence shown here is derived from an EMBL/GenBank/DDBJ whole genome shotgun (WGS) entry which is preliminary data.</text>
</comment>
<proteinExistence type="predicted"/>
<accession>A0A3L9JIE1</accession>
<name>A0A3L9JIE1_ECOLX</name>
<feature type="non-terminal residue" evidence="1">
    <location>
        <position position="47"/>
    </location>
</feature>
<evidence type="ECO:0000313" key="1">
    <source>
        <dbReference type="EMBL" id="RLY57805.1"/>
    </source>
</evidence>
<dbReference type="GO" id="GO:0004325">
    <property type="term" value="F:ferrochelatase activity"/>
    <property type="evidence" value="ECO:0007669"/>
    <property type="project" value="InterPro"/>
</dbReference>
<dbReference type="AlphaFoldDB" id="A0A3L9JIE1"/>